<dbReference type="Gene3D" id="1.10.10.10">
    <property type="entry name" value="Winged helix-like DNA-binding domain superfamily/Winged helix DNA-binding domain"/>
    <property type="match status" value="1"/>
</dbReference>
<protein>
    <submittedName>
        <fullName evidence="2">MarR family protein</fullName>
    </submittedName>
</protein>
<dbReference type="Pfam" id="PF12802">
    <property type="entry name" value="MarR_2"/>
    <property type="match status" value="1"/>
</dbReference>
<evidence type="ECO:0000259" key="1">
    <source>
        <dbReference type="Pfam" id="PF12802"/>
    </source>
</evidence>
<organism evidence="2 3">
    <name type="scientific">Actinoplanes teichomyceticus</name>
    <dbReference type="NCBI Taxonomy" id="1867"/>
    <lineage>
        <taxon>Bacteria</taxon>
        <taxon>Bacillati</taxon>
        <taxon>Actinomycetota</taxon>
        <taxon>Actinomycetes</taxon>
        <taxon>Micromonosporales</taxon>
        <taxon>Micromonosporaceae</taxon>
        <taxon>Actinoplanes</taxon>
    </lineage>
</organism>
<dbReference type="InterPro" id="IPR000835">
    <property type="entry name" value="HTH_MarR-typ"/>
</dbReference>
<dbReference type="InterPro" id="IPR036390">
    <property type="entry name" value="WH_DNA-bd_sf"/>
</dbReference>
<dbReference type="CDD" id="cd00090">
    <property type="entry name" value="HTH_ARSR"/>
    <property type="match status" value="1"/>
</dbReference>
<dbReference type="InterPro" id="IPR011991">
    <property type="entry name" value="ArsR-like_HTH"/>
</dbReference>
<proteinExistence type="predicted"/>
<sequence length="177" mass="19732">MKYKHLYKCCYSGPVTDTDPTEHAVWRSLWDLQAAMDADIARVYAEADIPGLRPVWVKELIKLHRHGPMTISELAAAVGRTHSALSQKVSAMRAAGWVRTEAGPDARTKTVALTGKAERIAGRLAAEWRATEAAVAEIDAELPYPMTRVVRDIEAALRRKSFRDRIVAKLARDPAWE</sequence>
<dbReference type="GO" id="GO:0003700">
    <property type="term" value="F:DNA-binding transcription factor activity"/>
    <property type="evidence" value="ECO:0007669"/>
    <property type="project" value="InterPro"/>
</dbReference>
<evidence type="ECO:0000313" key="3">
    <source>
        <dbReference type="Proteomes" id="UP000320239"/>
    </source>
</evidence>
<keyword evidence="3" id="KW-1185">Reference proteome</keyword>
<dbReference type="Proteomes" id="UP000320239">
    <property type="component" value="Unassembled WGS sequence"/>
</dbReference>
<name>A0A561VM55_ACTTI</name>
<feature type="domain" description="HTH marR-type" evidence="1">
    <location>
        <begin position="63"/>
        <end position="107"/>
    </location>
</feature>
<reference evidence="2 3" key="1">
    <citation type="submission" date="2019-06" db="EMBL/GenBank/DDBJ databases">
        <title>Sequencing the genomes of 1000 actinobacteria strains.</title>
        <authorList>
            <person name="Klenk H.-P."/>
        </authorList>
    </citation>
    <scope>NUCLEOTIDE SEQUENCE [LARGE SCALE GENOMIC DNA]</scope>
    <source>
        <strain evidence="2 3">DSM 43866</strain>
    </source>
</reference>
<evidence type="ECO:0000313" key="2">
    <source>
        <dbReference type="EMBL" id="TWG12680.1"/>
    </source>
</evidence>
<dbReference type="AlphaFoldDB" id="A0A561VM55"/>
<dbReference type="SUPFAM" id="SSF46785">
    <property type="entry name" value="Winged helix' DNA-binding domain"/>
    <property type="match status" value="1"/>
</dbReference>
<dbReference type="EMBL" id="VIWY01000005">
    <property type="protein sequence ID" value="TWG12680.1"/>
    <property type="molecule type" value="Genomic_DNA"/>
</dbReference>
<dbReference type="InterPro" id="IPR036388">
    <property type="entry name" value="WH-like_DNA-bd_sf"/>
</dbReference>
<gene>
    <name evidence="2" type="ORF">FHX34_105547</name>
</gene>
<comment type="caution">
    <text evidence="2">The sequence shown here is derived from an EMBL/GenBank/DDBJ whole genome shotgun (WGS) entry which is preliminary data.</text>
</comment>
<accession>A0A561VM55</accession>